<dbReference type="SUPFAM" id="SSF117281">
    <property type="entry name" value="Kelch motif"/>
    <property type="match status" value="1"/>
</dbReference>
<evidence type="ECO:0008006" key="6">
    <source>
        <dbReference type="Google" id="ProtNLM"/>
    </source>
</evidence>
<feature type="compositionally biased region" description="Basic and acidic residues" evidence="1">
    <location>
        <begin position="613"/>
        <end position="628"/>
    </location>
</feature>
<dbReference type="PANTHER" id="PTHR23244">
    <property type="entry name" value="KELCH REPEAT DOMAIN"/>
    <property type="match status" value="1"/>
</dbReference>
<feature type="compositionally biased region" description="Acidic residues" evidence="1">
    <location>
        <begin position="603"/>
        <end position="612"/>
    </location>
</feature>
<dbReference type="EMBL" id="ML995484">
    <property type="protein sequence ID" value="KAF2142668.1"/>
    <property type="molecule type" value="Genomic_DNA"/>
</dbReference>
<evidence type="ECO:0000313" key="4">
    <source>
        <dbReference type="EMBL" id="KAF2142668.1"/>
    </source>
</evidence>
<organism evidence="4 5">
    <name type="scientific">Aplosporella prunicola CBS 121167</name>
    <dbReference type="NCBI Taxonomy" id="1176127"/>
    <lineage>
        <taxon>Eukaryota</taxon>
        <taxon>Fungi</taxon>
        <taxon>Dikarya</taxon>
        <taxon>Ascomycota</taxon>
        <taxon>Pezizomycotina</taxon>
        <taxon>Dothideomycetes</taxon>
        <taxon>Dothideomycetes incertae sedis</taxon>
        <taxon>Botryosphaeriales</taxon>
        <taxon>Aplosporellaceae</taxon>
        <taxon>Aplosporella</taxon>
    </lineage>
</organism>
<feature type="transmembrane region" description="Helical" evidence="2">
    <location>
        <begin position="454"/>
        <end position="477"/>
    </location>
</feature>
<feature type="compositionally biased region" description="Polar residues" evidence="1">
    <location>
        <begin position="650"/>
        <end position="667"/>
    </location>
</feature>
<feature type="region of interest" description="Disordered" evidence="1">
    <location>
        <begin position="694"/>
        <end position="737"/>
    </location>
</feature>
<protein>
    <recommendedName>
        <fullName evidence="6">Galactose oxidase</fullName>
    </recommendedName>
</protein>
<feature type="region of interest" description="Disordered" evidence="1">
    <location>
        <begin position="603"/>
        <end position="667"/>
    </location>
</feature>
<keyword evidence="2" id="KW-0472">Membrane</keyword>
<feature type="chain" id="PRO_5025447781" description="Galactose oxidase" evidence="3">
    <location>
        <begin position="22"/>
        <end position="850"/>
    </location>
</feature>
<accession>A0A6A6BGF4</accession>
<dbReference type="OrthoDB" id="205993at2759"/>
<proteinExistence type="predicted"/>
<dbReference type="PANTHER" id="PTHR23244:SF471">
    <property type="entry name" value="GUANINE NUCLEOTIDE-BINDING PROTEIN SUBUNIT BETA 1-RELATED"/>
    <property type="match status" value="1"/>
</dbReference>
<feature type="non-terminal residue" evidence="4">
    <location>
        <position position="850"/>
    </location>
</feature>
<dbReference type="GeneID" id="54294374"/>
<keyword evidence="2" id="KW-0812">Transmembrane</keyword>
<reference evidence="4" key="1">
    <citation type="journal article" date="2020" name="Stud. Mycol.">
        <title>101 Dothideomycetes genomes: a test case for predicting lifestyles and emergence of pathogens.</title>
        <authorList>
            <person name="Haridas S."/>
            <person name="Albert R."/>
            <person name="Binder M."/>
            <person name="Bloem J."/>
            <person name="Labutti K."/>
            <person name="Salamov A."/>
            <person name="Andreopoulos B."/>
            <person name="Baker S."/>
            <person name="Barry K."/>
            <person name="Bills G."/>
            <person name="Bluhm B."/>
            <person name="Cannon C."/>
            <person name="Castanera R."/>
            <person name="Culley D."/>
            <person name="Daum C."/>
            <person name="Ezra D."/>
            <person name="Gonzalez J."/>
            <person name="Henrissat B."/>
            <person name="Kuo A."/>
            <person name="Liang C."/>
            <person name="Lipzen A."/>
            <person name="Lutzoni F."/>
            <person name="Magnuson J."/>
            <person name="Mondo S."/>
            <person name="Nolan M."/>
            <person name="Ohm R."/>
            <person name="Pangilinan J."/>
            <person name="Park H.-J."/>
            <person name="Ramirez L."/>
            <person name="Alfaro M."/>
            <person name="Sun H."/>
            <person name="Tritt A."/>
            <person name="Yoshinaga Y."/>
            <person name="Zwiers L.-H."/>
            <person name="Turgeon B."/>
            <person name="Goodwin S."/>
            <person name="Spatafora J."/>
            <person name="Crous P."/>
            <person name="Grigoriev I."/>
        </authorList>
    </citation>
    <scope>NUCLEOTIDE SEQUENCE</scope>
    <source>
        <strain evidence="4">CBS 121167</strain>
    </source>
</reference>
<keyword evidence="2" id="KW-1133">Transmembrane helix</keyword>
<dbReference type="Gene3D" id="2.120.10.80">
    <property type="entry name" value="Kelch-type beta propeller"/>
    <property type="match status" value="1"/>
</dbReference>
<dbReference type="Proteomes" id="UP000799438">
    <property type="component" value="Unassembled WGS sequence"/>
</dbReference>
<dbReference type="AlphaFoldDB" id="A0A6A6BGF4"/>
<dbReference type="InterPro" id="IPR015915">
    <property type="entry name" value="Kelch-typ_b-propeller"/>
</dbReference>
<evidence type="ECO:0000256" key="2">
    <source>
        <dbReference type="SAM" id="Phobius"/>
    </source>
</evidence>
<gene>
    <name evidence="4" type="ORF">K452DRAFT_227053</name>
</gene>
<evidence type="ECO:0000256" key="1">
    <source>
        <dbReference type="SAM" id="MobiDB-lite"/>
    </source>
</evidence>
<keyword evidence="5" id="KW-1185">Reference proteome</keyword>
<sequence length="850" mass="90441">MDLFTLPAALLFLLLAGPAYAQLPYDPTRILQSRQDNDIIYVFRPDPSATAKTQLLSLDVSSALNAADLPLTTLYPALPFATSTDDTAVPYIPVADEKGGLTVYAGRCGPALHDAKVWKFAVAEDAQDSNGTWTESDATAGSDGDGRTLLGPNFLSHGISFSSTVGDSDPALFAFGGMCPTDDATPGSWVAAANYSSAMLQVQKSSNDDDDSAAGFDVDVAPTRGPPVAEAGFGLVGLPPTFSNRSDGSADQQQNFVLLGGHTDGAFINMSQVALYSLPEETWTFIPVEQPDVRDGDLAKRAATVSEVEPRSGHTAVLSDDGTKIIVMGGWVGDVDTPAEPQLAVLNIGEGYGGEGAWSWSIPSPSGSGLADGAGIYGHGAVMLSGDVMMILGGYSISSLSSSSKLRGRATPAQNTQNFFFNVSSNSYLSDYSPVSDSSDSSDKGGLSSASQKAGLGVGIGIGVAAVVCMTIFYFWYKRHLREKREWREKELRELSLGAHYVHGIGPGNTGLSSRGRDPFADEYLSDREAAAYASDPWYSGGRGGWKGQGGGEAERTGLLVEIPSPTRGLRRNSQGRVYHQAPLYDDSRINPGAGPIHRIDERAEEEEEEANLEMRERPRTAETDYRLSIHSTGDSNPLIDHNDHEYLGSNHSARAPNSSHSNVNANADADSFTTAKTSFAQLQAEGEALLGGRPDNAENIPTSIPFPSLSPIDPDSPHYRKSSAADGLSPPRRAASDAGFWAKREKRGSKAWTADILGLEGQEDEEDWIAGRPRPRTVAGEEAFGARGLLPGGAGAGDVEVVGMGGLELQDGEYYEDEGEWDVEAAAERRDVQLCFTVPRQRLRVVNAD</sequence>
<feature type="signal peptide" evidence="3">
    <location>
        <begin position="1"/>
        <end position="21"/>
    </location>
</feature>
<dbReference type="RefSeq" id="XP_033398380.1">
    <property type="nucleotide sequence ID" value="XM_033536878.1"/>
</dbReference>
<evidence type="ECO:0000256" key="3">
    <source>
        <dbReference type="SAM" id="SignalP"/>
    </source>
</evidence>
<name>A0A6A6BGF4_9PEZI</name>
<keyword evidence="3" id="KW-0732">Signal</keyword>
<evidence type="ECO:0000313" key="5">
    <source>
        <dbReference type="Proteomes" id="UP000799438"/>
    </source>
</evidence>